<accession>A0A7H1MET6</accession>
<protein>
    <submittedName>
        <fullName evidence="1">Uncharacterized protein</fullName>
    </submittedName>
</protein>
<proteinExistence type="predicted"/>
<dbReference type="AlphaFoldDB" id="A0A7H1MET6"/>
<dbReference type="RefSeq" id="WP_187001266.1">
    <property type="nucleotide sequence ID" value="NZ_CP060414.2"/>
</dbReference>
<sequence length="54" mass="6322">MMPSENCEACGEKMTHEEQLEFLFMCWKCHEEESAYLNQAFGLTDEHSRPTHQG</sequence>
<dbReference type="EMBL" id="CP060414">
    <property type="protein sequence ID" value="QNT60151.1"/>
    <property type="molecule type" value="Genomic_DNA"/>
</dbReference>
<evidence type="ECO:0000313" key="1">
    <source>
        <dbReference type="EMBL" id="QNT60151.1"/>
    </source>
</evidence>
<dbReference type="KEGG" id="nmus:H7A79_0966"/>
<organism evidence="1 2">
    <name type="scientific">Neisseria musculi</name>
    <dbReference type="NCBI Taxonomy" id="1815583"/>
    <lineage>
        <taxon>Bacteria</taxon>
        <taxon>Pseudomonadati</taxon>
        <taxon>Pseudomonadota</taxon>
        <taxon>Betaproteobacteria</taxon>
        <taxon>Neisseriales</taxon>
        <taxon>Neisseriaceae</taxon>
        <taxon>Neisseria</taxon>
    </lineage>
</organism>
<keyword evidence="2" id="KW-1185">Reference proteome</keyword>
<name>A0A7H1MET6_9NEIS</name>
<reference evidence="1" key="1">
    <citation type="submission" date="2024-06" db="EMBL/GenBank/DDBJ databases">
        <title>Complete Genome Sequence of mouse commensal type strain Neisseria musculi.</title>
        <authorList>
            <person name="Thapa E."/>
            <person name="Aluvathingal J."/>
            <person name="Nadendla S."/>
            <person name="Mehta A."/>
            <person name="Tettelin H."/>
            <person name="Weyand N.J."/>
        </authorList>
    </citation>
    <scope>NUCLEOTIDE SEQUENCE</scope>
    <source>
        <strain evidence="1">NW831</strain>
    </source>
</reference>
<evidence type="ECO:0000313" key="2">
    <source>
        <dbReference type="Proteomes" id="UP000516412"/>
    </source>
</evidence>
<dbReference type="Proteomes" id="UP000516412">
    <property type="component" value="Chromosome"/>
</dbReference>
<gene>
    <name evidence="1" type="ORF">H7A79_0966</name>
</gene>